<evidence type="ECO:0000313" key="1">
    <source>
        <dbReference type="EMBL" id="KAJ2977221.1"/>
    </source>
</evidence>
<protein>
    <submittedName>
        <fullName evidence="1">Uncharacterized protein</fullName>
    </submittedName>
</protein>
<sequence length="91" mass="10392">MIQTIPPWLHQAVRDARLRYPGHVFDVVARLVPNPSTGGQVTLFRLVCGDCPGKLYSPGPGDTLSNFEIHLKNVHHRRRVEDRMQPRRSLL</sequence>
<reference evidence="1" key="1">
    <citation type="submission" date="2022-08" db="EMBL/GenBank/DDBJ databases">
        <title>Genome Sequence of Pycnoporus sanguineus.</title>
        <authorList>
            <person name="Buettner E."/>
        </authorList>
    </citation>
    <scope>NUCLEOTIDE SEQUENCE</scope>
    <source>
        <strain evidence="1">CG-C14</strain>
    </source>
</reference>
<organism evidence="1 2">
    <name type="scientific">Trametes sanguinea</name>
    <dbReference type="NCBI Taxonomy" id="158606"/>
    <lineage>
        <taxon>Eukaryota</taxon>
        <taxon>Fungi</taxon>
        <taxon>Dikarya</taxon>
        <taxon>Basidiomycota</taxon>
        <taxon>Agaricomycotina</taxon>
        <taxon>Agaricomycetes</taxon>
        <taxon>Polyporales</taxon>
        <taxon>Polyporaceae</taxon>
        <taxon>Trametes</taxon>
    </lineage>
</organism>
<evidence type="ECO:0000313" key="2">
    <source>
        <dbReference type="Proteomes" id="UP001144978"/>
    </source>
</evidence>
<dbReference type="EMBL" id="JANSHE010004472">
    <property type="protein sequence ID" value="KAJ2977221.1"/>
    <property type="molecule type" value="Genomic_DNA"/>
</dbReference>
<keyword evidence="2" id="KW-1185">Reference proteome</keyword>
<gene>
    <name evidence="1" type="ORF">NUW54_g11446</name>
</gene>
<dbReference type="Proteomes" id="UP001144978">
    <property type="component" value="Unassembled WGS sequence"/>
</dbReference>
<accession>A0ACC1NEF3</accession>
<proteinExistence type="predicted"/>
<comment type="caution">
    <text evidence="1">The sequence shown here is derived from an EMBL/GenBank/DDBJ whole genome shotgun (WGS) entry which is preliminary data.</text>
</comment>
<name>A0ACC1NEF3_9APHY</name>